<dbReference type="CDD" id="cd13897">
    <property type="entry name" value="CuRO_3_LCC_plant"/>
    <property type="match status" value="1"/>
</dbReference>
<evidence type="ECO:0000256" key="8">
    <source>
        <dbReference type="ARBA" id="ARBA00022723"/>
    </source>
</evidence>
<dbReference type="Pfam" id="PF07731">
    <property type="entry name" value="Cu-oxidase_2"/>
    <property type="match status" value="1"/>
</dbReference>
<feature type="domain" description="Plastocyanin-like" evidence="16">
    <location>
        <begin position="38"/>
        <end position="152"/>
    </location>
</feature>
<dbReference type="CDD" id="cd13849">
    <property type="entry name" value="CuRO_1_LCC_plant"/>
    <property type="match status" value="1"/>
</dbReference>
<evidence type="ECO:0000259" key="14">
    <source>
        <dbReference type="Pfam" id="PF00394"/>
    </source>
</evidence>
<dbReference type="SUPFAM" id="SSF49503">
    <property type="entry name" value="Cupredoxins"/>
    <property type="match status" value="3"/>
</dbReference>
<dbReference type="CDD" id="cd13875">
    <property type="entry name" value="CuRO_2_LCC_plant"/>
    <property type="match status" value="1"/>
</dbReference>
<dbReference type="AlphaFoldDB" id="A0A8B7CQI5"/>
<dbReference type="InterPro" id="IPR017761">
    <property type="entry name" value="Laccase"/>
</dbReference>
<evidence type="ECO:0000313" key="18">
    <source>
        <dbReference type="RefSeq" id="XP_008804167.2"/>
    </source>
</evidence>
<dbReference type="GO" id="GO:0046274">
    <property type="term" value="P:lignin catabolic process"/>
    <property type="evidence" value="ECO:0007669"/>
    <property type="project" value="UniProtKB-KW"/>
</dbReference>
<evidence type="ECO:0000259" key="15">
    <source>
        <dbReference type="Pfam" id="PF07731"/>
    </source>
</evidence>
<reference evidence="18" key="2">
    <citation type="submission" date="2025-08" db="UniProtKB">
        <authorList>
            <consortium name="RefSeq"/>
        </authorList>
    </citation>
    <scope>IDENTIFICATION</scope>
    <source>
        <tissue evidence="18">Young leaves</tissue>
    </source>
</reference>
<evidence type="ECO:0000256" key="6">
    <source>
        <dbReference type="ARBA" id="ARBA00022523"/>
    </source>
</evidence>
<dbReference type="RefSeq" id="XP_008804167.2">
    <property type="nucleotide sequence ID" value="XM_008805945.4"/>
</dbReference>
<keyword evidence="6 13" id="KW-0052">Apoplast</keyword>
<evidence type="ECO:0000256" key="10">
    <source>
        <dbReference type="ARBA" id="ARBA00023002"/>
    </source>
</evidence>
<gene>
    <name evidence="18" type="primary">LOC103717518</name>
</gene>
<dbReference type="EC" id="1.10.3.2" evidence="5 13"/>
<dbReference type="InterPro" id="IPR011707">
    <property type="entry name" value="Cu-oxidase-like_N"/>
</dbReference>
<dbReference type="Gene3D" id="2.60.40.420">
    <property type="entry name" value="Cupredoxins - blue copper proteins"/>
    <property type="match status" value="3"/>
</dbReference>
<dbReference type="GO" id="GO:0048046">
    <property type="term" value="C:apoplast"/>
    <property type="evidence" value="ECO:0007669"/>
    <property type="project" value="UniProtKB-SubCell"/>
</dbReference>
<evidence type="ECO:0000256" key="9">
    <source>
        <dbReference type="ARBA" id="ARBA00022737"/>
    </source>
</evidence>
<comment type="function">
    <text evidence="2 13">Lignin degradation and detoxification of lignin-derived products.</text>
</comment>
<evidence type="ECO:0000256" key="13">
    <source>
        <dbReference type="RuleBase" id="RU361119"/>
    </source>
</evidence>
<reference evidence="17" key="1">
    <citation type="journal article" date="2019" name="Nat. Commun.">
        <title>Genome-wide association mapping of date palm fruit traits.</title>
        <authorList>
            <person name="Hazzouri K.M."/>
            <person name="Gros-Balthazard M."/>
            <person name="Flowers J.M."/>
            <person name="Copetti D."/>
            <person name="Lemansour A."/>
            <person name="Lebrun M."/>
            <person name="Masmoudi K."/>
            <person name="Ferrand S."/>
            <person name="Dhar M.I."/>
            <person name="Fresquez Z.A."/>
            <person name="Rosas U."/>
            <person name="Zhang J."/>
            <person name="Talag J."/>
            <person name="Lee S."/>
            <person name="Kudrna D."/>
            <person name="Powell R.F."/>
            <person name="Leitch I.J."/>
            <person name="Krueger R.R."/>
            <person name="Wing R.A."/>
            <person name="Amiri K.M.A."/>
            <person name="Purugganan M.D."/>
        </authorList>
    </citation>
    <scope>NUCLEOTIDE SEQUENCE [LARGE SCALE GENOMIC DNA]</scope>
    <source>
        <strain evidence="17">cv. Khalas</strain>
    </source>
</reference>
<dbReference type="InterPro" id="IPR001117">
    <property type="entry name" value="Cu-oxidase_2nd"/>
</dbReference>
<dbReference type="InterPro" id="IPR002355">
    <property type="entry name" value="Cu_oxidase_Cu_BS"/>
</dbReference>
<dbReference type="GO" id="GO:0052716">
    <property type="term" value="F:hydroquinone:oxygen oxidoreductase activity"/>
    <property type="evidence" value="ECO:0007669"/>
    <property type="project" value="UniProtKB-EC"/>
</dbReference>
<evidence type="ECO:0000256" key="5">
    <source>
        <dbReference type="ARBA" id="ARBA00012297"/>
    </source>
</evidence>
<dbReference type="NCBIfam" id="TIGR03389">
    <property type="entry name" value="laccase"/>
    <property type="match status" value="1"/>
</dbReference>
<sequence length="576" mass="63364">METRMRAAKSCCFSCILLWLSLMFNYANAKVHYYDFVIQETPVKRLCKTHTIITVNGQYPGPTLEVRDGDTLVINAVNRAKYNITLHWHGVHQNRTGWADGPEYLTQCPIMPGGSYTYRFTIENQVGTLWWHAHSSWLRVTVHGALIIYPKEGSYYPFPKPNKEIPVILGEWWNRNPLDVLRQALKTGAAPNISDAFLVNGQPGDLYNCSSKDTTIIPVSFGETNLLRIINAALNNELFFTIAGHEMTVVGADAAYTKPFTTSVLKISPGETTDVLVTTNQPPGRYYMAARAYASAQGVPFDNTTTTAILQYNGNCPTTSKAGQAAGIPPMFPALPAFNDTATATAFAAGIKSPHPVNLPGPVDVHLFYTVGLGLFNCPPGKQCGGPNNTRFGASMNNVSFTFPRLAILQAYYSQRMRGVFTADFPAFPPTQFDYTAKNISRALQQPVRGTKVYPLKYGSVVQLVLQGTNIFAGEEHPMHIHGYQFYILAAGFGNFDPQTDAAKFNLVDPPLRNTVGVPVNGWAVIRFAANNPGVWLVHCHLDVHLTWGLAMAFLVENGVGELQSLEPPPADLPRC</sequence>
<protein>
    <recommendedName>
        <fullName evidence="5 13">Laccase</fullName>
        <ecNumber evidence="5 13">1.10.3.2</ecNumber>
    </recommendedName>
    <alternativeName>
        <fullName evidence="13">Benzenediol:oxygen oxidoreductase</fullName>
    </alternativeName>
    <alternativeName>
        <fullName evidence="13">Diphenol oxidase</fullName>
    </alternativeName>
    <alternativeName>
        <fullName evidence="13">Urishiol oxidase</fullName>
    </alternativeName>
</protein>
<dbReference type="FunFam" id="2.60.40.420:FF:000062">
    <property type="entry name" value="Laccase"/>
    <property type="match status" value="1"/>
</dbReference>
<evidence type="ECO:0000259" key="16">
    <source>
        <dbReference type="Pfam" id="PF07732"/>
    </source>
</evidence>
<keyword evidence="11 13" id="KW-0186">Copper</keyword>
<dbReference type="FunFam" id="2.60.40.420:FF:000049">
    <property type="entry name" value="Laccase"/>
    <property type="match status" value="1"/>
</dbReference>
<feature type="signal peptide" evidence="13">
    <location>
        <begin position="1"/>
        <end position="29"/>
    </location>
</feature>
<accession>A0A8B7CQI5</accession>
<keyword evidence="10 13" id="KW-0560">Oxidoreductase</keyword>
<feature type="domain" description="Plastocyanin-like" evidence="15">
    <location>
        <begin position="425"/>
        <end position="558"/>
    </location>
</feature>
<dbReference type="InterPro" id="IPR008972">
    <property type="entry name" value="Cupredoxin"/>
</dbReference>
<dbReference type="GO" id="GO:0005507">
    <property type="term" value="F:copper ion binding"/>
    <property type="evidence" value="ECO:0007669"/>
    <property type="project" value="InterPro"/>
</dbReference>
<evidence type="ECO:0000256" key="11">
    <source>
        <dbReference type="ARBA" id="ARBA00023008"/>
    </source>
</evidence>
<keyword evidence="17" id="KW-1185">Reference proteome</keyword>
<name>A0A8B7CQI5_PHODC</name>
<keyword evidence="13" id="KW-0732">Signal</keyword>
<evidence type="ECO:0000256" key="3">
    <source>
        <dbReference type="ARBA" id="ARBA00004271"/>
    </source>
</evidence>
<organism evidence="17 18">
    <name type="scientific">Phoenix dactylifera</name>
    <name type="common">Date palm</name>
    <dbReference type="NCBI Taxonomy" id="42345"/>
    <lineage>
        <taxon>Eukaryota</taxon>
        <taxon>Viridiplantae</taxon>
        <taxon>Streptophyta</taxon>
        <taxon>Embryophyta</taxon>
        <taxon>Tracheophyta</taxon>
        <taxon>Spermatophyta</taxon>
        <taxon>Magnoliopsida</taxon>
        <taxon>Liliopsida</taxon>
        <taxon>Arecaceae</taxon>
        <taxon>Coryphoideae</taxon>
        <taxon>Phoeniceae</taxon>
        <taxon>Phoenix</taxon>
    </lineage>
</organism>
<dbReference type="InterPro" id="IPR045087">
    <property type="entry name" value="Cu-oxidase_fam"/>
</dbReference>
<dbReference type="OrthoDB" id="2121828at2759"/>
<dbReference type="Proteomes" id="UP000228380">
    <property type="component" value="Chromosome 3"/>
</dbReference>
<evidence type="ECO:0000256" key="7">
    <source>
        <dbReference type="ARBA" id="ARBA00022525"/>
    </source>
</evidence>
<dbReference type="PANTHER" id="PTHR11709">
    <property type="entry name" value="MULTI-COPPER OXIDASE"/>
    <property type="match status" value="1"/>
</dbReference>
<dbReference type="Pfam" id="PF00394">
    <property type="entry name" value="Cu-oxidase"/>
    <property type="match status" value="1"/>
</dbReference>
<dbReference type="InterPro" id="IPR034288">
    <property type="entry name" value="CuRO_1_LCC"/>
</dbReference>
<dbReference type="KEGG" id="pda:103717518"/>
<comment type="catalytic activity">
    <reaction evidence="1 13">
        <text>4 hydroquinone + O2 = 4 benzosemiquinone + 2 H2O</text>
        <dbReference type="Rhea" id="RHEA:11276"/>
        <dbReference type="ChEBI" id="CHEBI:15377"/>
        <dbReference type="ChEBI" id="CHEBI:15379"/>
        <dbReference type="ChEBI" id="CHEBI:17594"/>
        <dbReference type="ChEBI" id="CHEBI:17977"/>
        <dbReference type="EC" id="1.10.3.2"/>
    </reaction>
</comment>
<dbReference type="Pfam" id="PF07732">
    <property type="entry name" value="Cu-oxidase_3"/>
    <property type="match status" value="1"/>
</dbReference>
<keyword evidence="7 13" id="KW-0964">Secreted</keyword>
<keyword evidence="12 13" id="KW-0439">Lignin degradation</keyword>
<evidence type="ECO:0000256" key="4">
    <source>
        <dbReference type="ARBA" id="ARBA00010609"/>
    </source>
</evidence>
<proteinExistence type="inferred from homology"/>
<comment type="subcellular location">
    <subcellularLocation>
        <location evidence="3 13">Secreted</location>
        <location evidence="3 13">Extracellular space</location>
        <location evidence="3 13">Apoplast</location>
    </subcellularLocation>
</comment>
<dbReference type="GeneID" id="103717518"/>
<dbReference type="PROSITE" id="PS00080">
    <property type="entry name" value="MULTICOPPER_OXIDASE2"/>
    <property type="match status" value="1"/>
</dbReference>
<evidence type="ECO:0000313" key="17">
    <source>
        <dbReference type="Proteomes" id="UP000228380"/>
    </source>
</evidence>
<dbReference type="PANTHER" id="PTHR11709:SF287">
    <property type="entry name" value="LACCASE"/>
    <property type="match status" value="1"/>
</dbReference>
<evidence type="ECO:0000256" key="2">
    <source>
        <dbReference type="ARBA" id="ARBA00002075"/>
    </source>
</evidence>
<comment type="similarity">
    <text evidence="4 13">Belongs to the multicopper oxidase family.</text>
</comment>
<feature type="chain" id="PRO_5034429566" description="Laccase" evidence="13">
    <location>
        <begin position="30"/>
        <end position="576"/>
    </location>
</feature>
<dbReference type="InterPro" id="IPR034285">
    <property type="entry name" value="CuRO_2_LCC"/>
</dbReference>
<comment type="cofactor">
    <cofactor evidence="13">
        <name>Cu cation</name>
        <dbReference type="ChEBI" id="CHEBI:23378"/>
    </cofactor>
    <text evidence="13">Binds 4 Cu cations per monomer.</text>
</comment>
<dbReference type="PROSITE" id="PS00079">
    <property type="entry name" value="MULTICOPPER_OXIDASE1"/>
    <property type="match status" value="1"/>
</dbReference>
<feature type="domain" description="Plastocyanin-like" evidence="14">
    <location>
        <begin position="164"/>
        <end position="315"/>
    </location>
</feature>
<dbReference type="InterPro" id="IPR033138">
    <property type="entry name" value="Cu_oxidase_CS"/>
</dbReference>
<keyword evidence="8 13" id="KW-0479">Metal-binding</keyword>
<evidence type="ECO:0000256" key="1">
    <source>
        <dbReference type="ARBA" id="ARBA00000349"/>
    </source>
</evidence>
<dbReference type="InterPro" id="IPR011706">
    <property type="entry name" value="Cu-oxidase_C"/>
</dbReference>
<keyword evidence="9 13" id="KW-0677">Repeat</keyword>
<evidence type="ECO:0000256" key="12">
    <source>
        <dbReference type="ARBA" id="ARBA00023185"/>
    </source>
</evidence>
<dbReference type="InterPro" id="IPR034289">
    <property type="entry name" value="CuRO_3_LCC"/>
</dbReference>